<dbReference type="Proteomes" id="UP001054252">
    <property type="component" value="Unassembled WGS sequence"/>
</dbReference>
<reference evidence="2 3" key="1">
    <citation type="journal article" date="2021" name="Commun. Biol.">
        <title>The genome of Shorea leprosula (Dipterocarpaceae) highlights the ecological relevance of drought in aseasonal tropical rainforests.</title>
        <authorList>
            <person name="Ng K.K.S."/>
            <person name="Kobayashi M.J."/>
            <person name="Fawcett J.A."/>
            <person name="Hatakeyama M."/>
            <person name="Paape T."/>
            <person name="Ng C.H."/>
            <person name="Ang C.C."/>
            <person name="Tnah L.H."/>
            <person name="Lee C.T."/>
            <person name="Nishiyama T."/>
            <person name="Sese J."/>
            <person name="O'Brien M.J."/>
            <person name="Copetti D."/>
            <person name="Mohd Noor M.I."/>
            <person name="Ong R.C."/>
            <person name="Putra M."/>
            <person name="Sireger I.Z."/>
            <person name="Indrioko S."/>
            <person name="Kosugi Y."/>
            <person name="Izuno A."/>
            <person name="Isagi Y."/>
            <person name="Lee S.L."/>
            <person name="Shimizu K.K."/>
        </authorList>
    </citation>
    <scope>NUCLEOTIDE SEQUENCE [LARGE SCALE GENOMIC DNA]</scope>
    <source>
        <strain evidence="2">214</strain>
    </source>
</reference>
<evidence type="ECO:0000313" key="3">
    <source>
        <dbReference type="Proteomes" id="UP001054252"/>
    </source>
</evidence>
<evidence type="ECO:0000256" key="1">
    <source>
        <dbReference type="SAM" id="SignalP"/>
    </source>
</evidence>
<dbReference type="EMBL" id="BPVZ01000005">
    <property type="protein sequence ID" value="GKU92028.1"/>
    <property type="molecule type" value="Genomic_DNA"/>
</dbReference>
<comment type="caution">
    <text evidence="2">The sequence shown here is derived from an EMBL/GenBank/DDBJ whole genome shotgun (WGS) entry which is preliminary data.</text>
</comment>
<dbReference type="AlphaFoldDB" id="A0AAV5HTG4"/>
<gene>
    <name evidence="2" type="ORF">SLEP1_g5811</name>
</gene>
<accession>A0AAV5HTG4</accession>
<organism evidence="2 3">
    <name type="scientific">Rubroshorea leprosula</name>
    <dbReference type="NCBI Taxonomy" id="152421"/>
    <lineage>
        <taxon>Eukaryota</taxon>
        <taxon>Viridiplantae</taxon>
        <taxon>Streptophyta</taxon>
        <taxon>Embryophyta</taxon>
        <taxon>Tracheophyta</taxon>
        <taxon>Spermatophyta</taxon>
        <taxon>Magnoliopsida</taxon>
        <taxon>eudicotyledons</taxon>
        <taxon>Gunneridae</taxon>
        <taxon>Pentapetalae</taxon>
        <taxon>rosids</taxon>
        <taxon>malvids</taxon>
        <taxon>Malvales</taxon>
        <taxon>Dipterocarpaceae</taxon>
        <taxon>Rubroshorea</taxon>
    </lineage>
</organism>
<feature type="chain" id="PRO_5043775244" evidence="1">
    <location>
        <begin position="27"/>
        <end position="79"/>
    </location>
</feature>
<proteinExistence type="predicted"/>
<name>A0AAV5HTG4_9ROSI</name>
<dbReference type="PANTHER" id="PTHR37078:SF4">
    <property type="entry name" value="PROTEIN, PUTATIVE-RELATED"/>
    <property type="match status" value="1"/>
</dbReference>
<keyword evidence="1" id="KW-0732">Signal</keyword>
<protein>
    <submittedName>
        <fullName evidence="2">Uncharacterized protein</fullName>
    </submittedName>
</protein>
<dbReference type="PANTHER" id="PTHR37078">
    <property type="entry name" value="NODULE CYSTEINE-RICH (NCR) SECRETED PEPTIDE"/>
    <property type="match status" value="1"/>
</dbReference>
<keyword evidence="3" id="KW-1185">Reference proteome</keyword>
<sequence>MANCSRFFILLLMITAIFNRPRSIQSRQTLHLNQQGYSSFANLGIVCKCCDGAGGECRTTMDIASCPKPKRQCHSWKFH</sequence>
<feature type="signal peptide" evidence="1">
    <location>
        <begin position="1"/>
        <end position="26"/>
    </location>
</feature>
<evidence type="ECO:0000313" key="2">
    <source>
        <dbReference type="EMBL" id="GKU92028.1"/>
    </source>
</evidence>